<keyword evidence="4" id="KW-1185">Reference proteome</keyword>
<reference evidence="3 4" key="1">
    <citation type="submission" date="2024-07" db="EMBL/GenBank/DDBJ databases">
        <title>Uliginosibacterium paludis KCTC:42655.</title>
        <authorList>
            <person name="Kim M.K."/>
        </authorList>
    </citation>
    <scope>NUCLEOTIDE SEQUENCE [LARGE SCALE GENOMIC DNA]</scope>
    <source>
        <strain evidence="3 4">KCTC 42655</strain>
    </source>
</reference>
<feature type="domain" description="Thioesterase" evidence="2">
    <location>
        <begin position="69"/>
        <end position="146"/>
    </location>
</feature>
<name>A0ABV2CLB1_9RHOO</name>
<dbReference type="PANTHER" id="PTHR43240">
    <property type="entry name" value="1,4-DIHYDROXY-2-NAPHTHOYL-COA THIOESTERASE 1"/>
    <property type="match status" value="1"/>
</dbReference>
<dbReference type="PANTHER" id="PTHR43240:SF1">
    <property type="entry name" value="BLR5584 PROTEIN"/>
    <property type="match status" value="1"/>
</dbReference>
<comment type="caution">
    <text evidence="3">The sequence shown here is derived from an EMBL/GenBank/DDBJ whole genome shotgun (WGS) entry which is preliminary data.</text>
</comment>
<evidence type="ECO:0000313" key="3">
    <source>
        <dbReference type="EMBL" id="MET1488683.1"/>
    </source>
</evidence>
<dbReference type="EMBL" id="JBEWLZ010000001">
    <property type="protein sequence ID" value="MET1488683.1"/>
    <property type="molecule type" value="Genomic_DNA"/>
</dbReference>
<evidence type="ECO:0000256" key="1">
    <source>
        <dbReference type="ARBA" id="ARBA00022801"/>
    </source>
</evidence>
<evidence type="ECO:0000313" key="4">
    <source>
        <dbReference type="Proteomes" id="UP001548590"/>
    </source>
</evidence>
<dbReference type="RefSeq" id="WP_345927016.1">
    <property type="nucleotide sequence ID" value="NZ_JBDIVF010000003.1"/>
</dbReference>
<dbReference type="EC" id="3.1.2.-" evidence="3"/>
<keyword evidence="1 3" id="KW-0378">Hydrolase</keyword>
<gene>
    <name evidence="3" type="ORF">ABVT11_02505</name>
</gene>
<dbReference type="InterPro" id="IPR006683">
    <property type="entry name" value="Thioestr_dom"/>
</dbReference>
<dbReference type="Proteomes" id="UP001548590">
    <property type="component" value="Unassembled WGS sequence"/>
</dbReference>
<dbReference type="Pfam" id="PF03061">
    <property type="entry name" value="4HBT"/>
    <property type="match status" value="1"/>
</dbReference>
<dbReference type="Gene3D" id="3.10.129.10">
    <property type="entry name" value="Hotdog Thioesterase"/>
    <property type="match status" value="1"/>
</dbReference>
<proteinExistence type="predicted"/>
<dbReference type="CDD" id="cd03443">
    <property type="entry name" value="PaaI_thioesterase"/>
    <property type="match status" value="1"/>
</dbReference>
<organism evidence="3 4">
    <name type="scientific">Uliginosibacterium paludis</name>
    <dbReference type="NCBI Taxonomy" id="1615952"/>
    <lineage>
        <taxon>Bacteria</taxon>
        <taxon>Pseudomonadati</taxon>
        <taxon>Pseudomonadota</taxon>
        <taxon>Betaproteobacteria</taxon>
        <taxon>Rhodocyclales</taxon>
        <taxon>Zoogloeaceae</taxon>
        <taxon>Uliginosibacterium</taxon>
    </lineage>
</organism>
<dbReference type="NCBIfam" id="TIGR00369">
    <property type="entry name" value="unchar_dom_1"/>
    <property type="match status" value="1"/>
</dbReference>
<dbReference type="InterPro" id="IPR003736">
    <property type="entry name" value="PAAI_dom"/>
</dbReference>
<sequence>MREGGGAPGFADAAQIAGMSGRQILEAMMQGRLPYPPMNDALNMTLLEVGEGRAVFQGIALRQHCNPLGTVHGGWFATLLDSALGCAVQSVLQSGQSCTTVELSLNIVRAATPETGPLRATAKLIHGGNQLATAEARIEDDKGRLYAHATTSCFILRKSAP</sequence>
<dbReference type="SUPFAM" id="SSF54637">
    <property type="entry name" value="Thioesterase/thiol ester dehydrase-isomerase"/>
    <property type="match status" value="1"/>
</dbReference>
<dbReference type="GO" id="GO:0016787">
    <property type="term" value="F:hydrolase activity"/>
    <property type="evidence" value="ECO:0007669"/>
    <property type="project" value="UniProtKB-KW"/>
</dbReference>
<dbReference type="InterPro" id="IPR029069">
    <property type="entry name" value="HotDog_dom_sf"/>
</dbReference>
<protein>
    <submittedName>
        <fullName evidence="3">PaaI family thioesterase</fullName>
        <ecNumber evidence="3">3.1.2.-</ecNumber>
    </submittedName>
</protein>
<accession>A0ABV2CLB1</accession>
<evidence type="ECO:0000259" key="2">
    <source>
        <dbReference type="Pfam" id="PF03061"/>
    </source>
</evidence>